<dbReference type="Pfam" id="PF11639">
    <property type="entry name" value="HapK"/>
    <property type="match status" value="1"/>
</dbReference>
<gene>
    <name evidence="2" type="ORF">SAMN04489713_12928</name>
</gene>
<dbReference type="AlphaFoldDB" id="A0A1I5Y185"/>
<reference evidence="2 3" key="1">
    <citation type="submission" date="2016-10" db="EMBL/GenBank/DDBJ databases">
        <authorList>
            <person name="de Groot N.N."/>
        </authorList>
    </citation>
    <scope>NUCLEOTIDE SEQUENCE [LARGE SCALE GENOMIC DNA]</scope>
    <source>
        <strain evidence="2 3">DSM 43067</strain>
    </source>
</reference>
<accession>A0A1I5Y185</accession>
<evidence type="ECO:0000313" key="2">
    <source>
        <dbReference type="EMBL" id="SFQ37969.1"/>
    </source>
</evidence>
<name>A0A1I5Y185_9ACTN</name>
<dbReference type="GeneID" id="99650752"/>
<proteinExistence type="predicted"/>
<organism evidence="2 3">
    <name type="scientific">Actinomadura madurae</name>
    <dbReference type="NCBI Taxonomy" id="1993"/>
    <lineage>
        <taxon>Bacteria</taxon>
        <taxon>Bacillati</taxon>
        <taxon>Actinomycetota</taxon>
        <taxon>Actinomycetes</taxon>
        <taxon>Streptosporangiales</taxon>
        <taxon>Thermomonosporaceae</taxon>
        <taxon>Actinomadura</taxon>
    </lineage>
</organism>
<keyword evidence="3" id="KW-1185">Reference proteome</keyword>
<dbReference type="Proteomes" id="UP000183413">
    <property type="component" value="Unassembled WGS sequence"/>
</dbReference>
<dbReference type="eggNOG" id="ENOG50334I7">
    <property type="taxonomic scope" value="Bacteria"/>
</dbReference>
<dbReference type="InterPro" id="IPR021667">
    <property type="entry name" value="HapK"/>
</dbReference>
<feature type="region of interest" description="Disordered" evidence="1">
    <location>
        <begin position="88"/>
        <end position="107"/>
    </location>
</feature>
<evidence type="ECO:0000256" key="1">
    <source>
        <dbReference type="SAM" id="MobiDB-lite"/>
    </source>
</evidence>
<dbReference type="InParanoid" id="A0A1I5Y185"/>
<protein>
    <submittedName>
        <fullName evidence="2">REDY-like protein HapK</fullName>
    </submittedName>
</protein>
<evidence type="ECO:0000313" key="3">
    <source>
        <dbReference type="Proteomes" id="UP000183413"/>
    </source>
</evidence>
<dbReference type="STRING" id="1993.SAMN04489713_12928"/>
<sequence length="107" mass="11788">MEIIVHTIALHPGADPAEFEAWVRDVDYATCPELPSVQAFDVVRVPGERAGRYVEIIRVSSAAEFEKDMRTPAFQRLETAFSTMAAVTEETSGTRLDPGYVSGRSGR</sequence>
<dbReference type="OrthoDB" id="4731620at2"/>
<dbReference type="EMBL" id="FOVH01000029">
    <property type="protein sequence ID" value="SFQ37969.1"/>
    <property type="molecule type" value="Genomic_DNA"/>
</dbReference>
<dbReference type="Gene3D" id="3.30.70.100">
    <property type="match status" value="1"/>
</dbReference>
<dbReference type="RefSeq" id="WP_075024806.1">
    <property type="nucleotide sequence ID" value="NZ_CP083237.1"/>
</dbReference>